<sequence>MVATRIGEERASRELNRLQKYHRKMNVTSAKLIGPHIDQLHALPVAKASKWFAQYVDYQAQYDDLMHLVSRIKHLSSISEETKQKIRDAISPITGLMTLEYMEAETKVKKFLATNSLLKEIQDKYQIERTSDSASWRVQASPQACEEMDAIRGEDDEKEEELEGIEDDGNIFISDYDDEAEGPSDDREDPEYVVEVEAPKKTTRKARCKPGPKKVVKEPERTRKSRDDQPKSGEGNFDAGAGHSIKSIMGLVGQCSDVELRTLQSCIGIMVKPKQKKVEDDISSQDGPYSSGSEDERLSTISRSTCRSRADMVETHKTPEEFDTFCLANEVTPNGLVCKCRAHMITYGSLGRGGGPTKIKPVTEVSERAWKMFINRFNTLVAPNTFYTPRAKAAMLRDNMLDRILTYLEGIDELEEVHRVCCQTYGIDDEPCKPAEGLWT</sequence>
<dbReference type="EMBL" id="CAJFDH010000001">
    <property type="protein sequence ID" value="CAD5206062.1"/>
    <property type="molecule type" value="Genomic_DNA"/>
</dbReference>
<comment type="caution">
    <text evidence="2">The sequence shown here is derived from an EMBL/GenBank/DDBJ whole genome shotgun (WGS) entry which is preliminary data.</text>
</comment>
<evidence type="ECO:0000313" key="3">
    <source>
        <dbReference type="Proteomes" id="UP000614601"/>
    </source>
</evidence>
<evidence type="ECO:0000256" key="1">
    <source>
        <dbReference type="SAM" id="MobiDB-lite"/>
    </source>
</evidence>
<gene>
    <name evidence="2" type="ORF">BOKJ2_LOCUS746</name>
</gene>
<dbReference type="EMBL" id="CAJFCW020000001">
    <property type="protein sequence ID" value="CAG9080349.1"/>
    <property type="molecule type" value="Genomic_DNA"/>
</dbReference>
<dbReference type="AlphaFoldDB" id="A0A811JRZ4"/>
<reference evidence="2" key="1">
    <citation type="submission" date="2020-09" db="EMBL/GenBank/DDBJ databases">
        <authorList>
            <person name="Kikuchi T."/>
        </authorList>
    </citation>
    <scope>NUCLEOTIDE SEQUENCE</scope>
    <source>
        <strain evidence="2">SH1</strain>
    </source>
</reference>
<evidence type="ECO:0000313" key="2">
    <source>
        <dbReference type="EMBL" id="CAD5206062.1"/>
    </source>
</evidence>
<accession>A0A811JRZ4</accession>
<feature type="compositionally biased region" description="Basic and acidic residues" evidence="1">
    <location>
        <begin position="215"/>
        <end position="231"/>
    </location>
</feature>
<feature type="compositionally biased region" description="Basic residues" evidence="1">
    <location>
        <begin position="201"/>
        <end position="214"/>
    </location>
</feature>
<proteinExistence type="predicted"/>
<feature type="region of interest" description="Disordered" evidence="1">
    <location>
        <begin position="277"/>
        <end position="303"/>
    </location>
</feature>
<dbReference type="Proteomes" id="UP000783686">
    <property type="component" value="Unassembled WGS sequence"/>
</dbReference>
<feature type="region of interest" description="Disordered" evidence="1">
    <location>
        <begin position="152"/>
        <end position="242"/>
    </location>
</feature>
<organism evidence="2 3">
    <name type="scientific">Bursaphelenchus okinawaensis</name>
    <dbReference type="NCBI Taxonomy" id="465554"/>
    <lineage>
        <taxon>Eukaryota</taxon>
        <taxon>Metazoa</taxon>
        <taxon>Ecdysozoa</taxon>
        <taxon>Nematoda</taxon>
        <taxon>Chromadorea</taxon>
        <taxon>Rhabditida</taxon>
        <taxon>Tylenchina</taxon>
        <taxon>Tylenchomorpha</taxon>
        <taxon>Aphelenchoidea</taxon>
        <taxon>Aphelenchoididae</taxon>
        <taxon>Bursaphelenchus</taxon>
    </lineage>
</organism>
<feature type="compositionally biased region" description="Acidic residues" evidence="1">
    <location>
        <begin position="156"/>
        <end position="194"/>
    </location>
</feature>
<protein>
    <submittedName>
        <fullName evidence="2">Uncharacterized protein</fullName>
    </submittedName>
</protein>
<dbReference type="Proteomes" id="UP000614601">
    <property type="component" value="Unassembled WGS sequence"/>
</dbReference>
<name>A0A811JRZ4_9BILA</name>
<keyword evidence="3" id="KW-1185">Reference proteome</keyword>